<dbReference type="AlphaFoldDB" id="A0A1M5DN82"/>
<dbReference type="GO" id="GO:0051607">
    <property type="term" value="P:defense response to virus"/>
    <property type="evidence" value="ECO:0007669"/>
    <property type="project" value="UniProtKB-KW"/>
</dbReference>
<evidence type="ECO:0000256" key="6">
    <source>
        <dbReference type="ARBA" id="ARBA00022723"/>
    </source>
</evidence>
<dbReference type="EMBL" id="FQTV01000012">
    <property type="protein sequence ID" value="SHF68437.1"/>
    <property type="molecule type" value="Genomic_DNA"/>
</dbReference>
<keyword evidence="12 13" id="KW-0464">Manganese</keyword>
<comment type="cofactor">
    <cofactor evidence="13">
        <name>iron-sulfur cluster</name>
        <dbReference type="ChEBI" id="CHEBI:30408"/>
    </cofactor>
</comment>
<evidence type="ECO:0000256" key="7">
    <source>
        <dbReference type="ARBA" id="ARBA00022801"/>
    </source>
</evidence>
<keyword evidence="9 13" id="KW-0408">Iron</keyword>
<keyword evidence="8 13" id="KW-0269">Exonuclease</keyword>
<dbReference type="PANTHER" id="PTHR36531:SF6">
    <property type="entry name" value="DNA REPLICATION ATP-DEPENDENT HELICASE_NUCLEASE DNA2"/>
    <property type="match status" value="1"/>
</dbReference>
<keyword evidence="10 13" id="KW-0411">Iron-sulfur</keyword>
<evidence type="ECO:0000256" key="13">
    <source>
        <dbReference type="RuleBase" id="RU365022"/>
    </source>
</evidence>
<gene>
    <name evidence="15" type="ORF">SAMN05444405_11221</name>
</gene>
<dbReference type="GO" id="GO:0004527">
    <property type="term" value="F:exonuclease activity"/>
    <property type="evidence" value="ECO:0007669"/>
    <property type="project" value="UniProtKB-KW"/>
</dbReference>
<comment type="cofactor">
    <cofactor evidence="13">
        <name>Mg(2+)</name>
        <dbReference type="ChEBI" id="CHEBI:18420"/>
    </cofactor>
    <cofactor evidence="13">
        <name>Mn(2+)</name>
        <dbReference type="ChEBI" id="CHEBI:29035"/>
    </cofactor>
    <text evidence="13">Mg(2+) or Mn(2+) required for ssDNA cleavage activity.</text>
</comment>
<evidence type="ECO:0000256" key="4">
    <source>
        <dbReference type="ARBA" id="ARBA00020049"/>
    </source>
</evidence>
<keyword evidence="5 13" id="KW-0540">Nuclease</keyword>
<dbReference type="InterPro" id="IPR022765">
    <property type="entry name" value="Dna2/Cas4_DUF83"/>
</dbReference>
<proteinExistence type="inferred from homology"/>
<dbReference type="Proteomes" id="UP000184509">
    <property type="component" value="Unassembled WGS sequence"/>
</dbReference>
<evidence type="ECO:0000256" key="11">
    <source>
        <dbReference type="ARBA" id="ARBA00023118"/>
    </source>
</evidence>
<accession>A0A1M5DN82</accession>
<dbReference type="InterPro" id="IPR011604">
    <property type="entry name" value="PDDEXK-like_dom_sf"/>
</dbReference>
<protein>
    <recommendedName>
        <fullName evidence="4 13">CRISPR-associated exonuclease Cas4</fullName>
        <ecNumber evidence="3 13">3.1.12.1</ecNumber>
    </recommendedName>
</protein>
<keyword evidence="11 13" id="KW-0051">Antiviral defense</keyword>
<organism evidence="15 16">
    <name type="scientific">Bacteroides luti</name>
    <dbReference type="NCBI Taxonomy" id="1297750"/>
    <lineage>
        <taxon>Bacteria</taxon>
        <taxon>Pseudomonadati</taxon>
        <taxon>Bacteroidota</taxon>
        <taxon>Bacteroidia</taxon>
        <taxon>Bacteroidales</taxon>
        <taxon>Bacteroidaceae</taxon>
        <taxon>Bacteroides</taxon>
    </lineage>
</organism>
<evidence type="ECO:0000256" key="9">
    <source>
        <dbReference type="ARBA" id="ARBA00023004"/>
    </source>
</evidence>
<keyword evidence="7 13" id="KW-0378">Hydrolase</keyword>
<name>A0A1M5DN82_9BACE</name>
<evidence type="ECO:0000256" key="1">
    <source>
        <dbReference type="ARBA" id="ARBA00001966"/>
    </source>
</evidence>
<evidence type="ECO:0000256" key="12">
    <source>
        <dbReference type="ARBA" id="ARBA00023211"/>
    </source>
</evidence>
<evidence type="ECO:0000256" key="5">
    <source>
        <dbReference type="ARBA" id="ARBA00022722"/>
    </source>
</evidence>
<evidence type="ECO:0000256" key="8">
    <source>
        <dbReference type="ARBA" id="ARBA00022839"/>
    </source>
</evidence>
<keyword evidence="6 13" id="KW-0479">Metal-binding</keyword>
<dbReference type="RefSeq" id="WP_073402564.1">
    <property type="nucleotide sequence ID" value="NZ_FQTV01000012.1"/>
</dbReference>
<dbReference type="GO" id="GO:0046872">
    <property type="term" value="F:metal ion binding"/>
    <property type="evidence" value="ECO:0007669"/>
    <property type="project" value="UniProtKB-KW"/>
</dbReference>
<evidence type="ECO:0000256" key="10">
    <source>
        <dbReference type="ARBA" id="ARBA00023014"/>
    </source>
</evidence>
<dbReference type="STRING" id="1297750.SAMN05444405_11221"/>
<dbReference type="InterPro" id="IPR013343">
    <property type="entry name" value="CRISPR-assoc_prot_Cas4"/>
</dbReference>
<dbReference type="EC" id="3.1.12.1" evidence="3 13"/>
<dbReference type="Pfam" id="PF01930">
    <property type="entry name" value="Cas_Cas4"/>
    <property type="match status" value="1"/>
</dbReference>
<feature type="domain" description="DUF83" evidence="14">
    <location>
        <begin position="108"/>
        <end position="203"/>
    </location>
</feature>
<sequence>MIEYDDEDLLMLSGIQHIAFCERQWAFIHLEQQWAENRLTIEGQFLHEKVDDPLYMNLSRGAVILRSVSISSRILGLYGFSDAIELLPSKTQTNSITCKKYPGYWLPVPIEYKHGKPKMDSIDEVQLCAQAICLEEMYSISIEKGYLYYGEIRHRTEVQFTKELRELTFRLSDRMHELYKNNITPPPHYEKKCKACSLHDICMPETFSKKRSVNSYLKEILE</sequence>
<dbReference type="OrthoDB" id="9781776at2"/>
<dbReference type="Gene3D" id="3.90.320.10">
    <property type="match status" value="1"/>
</dbReference>
<dbReference type="InterPro" id="IPR051827">
    <property type="entry name" value="Cas4_exonuclease"/>
</dbReference>
<dbReference type="PANTHER" id="PTHR36531">
    <property type="entry name" value="CRISPR-ASSOCIATED EXONUCLEASE CAS4"/>
    <property type="match status" value="1"/>
</dbReference>
<dbReference type="GO" id="GO:0051536">
    <property type="term" value="F:iron-sulfur cluster binding"/>
    <property type="evidence" value="ECO:0007669"/>
    <property type="project" value="UniProtKB-KW"/>
</dbReference>
<comment type="cofactor">
    <cofactor evidence="1">
        <name>[4Fe-4S] cluster</name>
        <dbReference type="ChEBI" id="CHEBI:49883"/>
    </cofactor>
</comment>
<evidence type="ECO:0000313" key="16">
    <source>
        <dbReference type="Proteomes" id="UP000184509"/>
    </source>
</evidence>
<reference evidence="15 16" key="1">
    <citation type="submission" date="2016-11" db="EMBL/GenBank/DDBJ databases">
        <authorList>
            <person name="Jaros S."/>
            <person name="Januszkiewicz K."/>
            <person name="Wedrychowicz H."/>
        </authorList>
    </citation>
    <scope>NUCLEOTIDE SEQUENCE [LARGE SCALE GENOMIC DNA]</scope>
    <source>
        <strain evidence="15 16">DSM 26991</strain>
    </source>
</reference>
<evidence type="ECO:0000259" key="14">
    <source>
        <dbReference type="Pfam" id="PF01930"/>
    </source>
</evidence>
<dbReference type="NCBIfam" id="TIGR00372">
    <property type="entry name" value="cas4"/>
    <property type="match status" value="1"/>
</dbReference>
<comment type="function">
    <text evidence="13">CRISPR (clustered regularly interspaced short palindromic repeat) is an adaptive immune system that provides protection against mobile genetic elements (viruses, transposable elements and conjugative plasmids). CRISPR clusters contain sequences complementary to antecedent mobile elements and target invading nucleic acids. CRISPR clusters are transcribed and processed into CRISPR RNA (crRNA).</text>
</comment>
<evidence type="ECO:0000256" key="3">
    <source>
        <dbReference type="ARBA" id="ARBA00012768"/>
    </source>
</evidence>
<keyword evidence="16" id="KW-1185">Reference proteome</keyword>
<evidence type="ECO:0000313" key="15">
    <source>
        <dbReference type="EMBL" id="SHF68437.1"/>
    </source>
</evidence>
<comment type="similarity">
    <text evidence="2 13">Belongs to the CRISPR-associated exonuclease Cas4 family.</text>
</comment>
<evidence type="ECO:0000256" key="2">
    <source>
        <dbReference type="ARBA" id="ARBA00009189"/>
    </source>
</evidence>